<keyword evidence="2" id="KW-0732">Signal</keyword>
<organism evidence="3 4">
    <name type="scientific">Aggregatimonas sangjinii</name>
    <dbReference type="NCBI Taxonomy" id="2583587"/>
    <lineage>
        <taxon>Bacteria</taxon>
        <taxon>Pseudomonadati</taxon>
        <taxon>Bacteroidota</taxon>
        <taxon>Flavobacteriia</taxon>
        <taxon>Flavobacteriales</taxon>
        <taxon>Flavobacteriaceae</taxon>
        <taxon>Aggregatimonas</taxon>
    </lineage>
</organism>
<gene>
    <name evidence="3" type="ORF">FGM00_07540</name>
</gene>
<dbReference type="PROSITE" id="PS51257">
    <property type="entry name" value="PROKAR_LIPOPROTEIN"/>
    <property type="match status" value="1"/>
</dbReference>
<accession>A0A5B7SRH8</accession>
<evidence type="ECO:0000256" key="2">
    <source>
        <dbReference type="SAM" id="SignalP"/>
    </source>
</evidence>
<name>A0A5B7SRH8_9FLAO</name>
<sequence>MKKLLTLSVCGCFLALGCQQLQAQQQEPKPNPTHKQIAEEEEDGPSMFKFEPDIMAKKEAKMARIERARRILDTLDIPERRKRKLLKDLYKNGITDRLSKSVLADINFEDVDE</sequence>
<proteinExistence type="predicted"/>
<dbReference type="OrthoDB" id="1179005at2"/>
<evidence type="ECO:0000313" key="3">
    <source>
        <dbReference type="EMBL" id="QCW99958.1"/>
    </source>
</evidence>
<protein>
    <submittedName>
        <fullName evidence="3">Uncharacterized protein</fullName>
    </submittedName>
</protein>
<dbReference type="KEGG" id="asag:FGM00_07540"/>
<evidence type="ECO:0000313" key="4">
    <source>
        <dbReference type="Proteomes" id="UP000310017"/>
    </source>
</evidence>
<dbReference type="EMBL" id="CP040710">
    <property type="protein sequence ID" value="QCW99958.1"/>
    <property type="molecule type" value="Genomic_DNA"/>
</dbReference>
<keyword evidence="4" id="KW-1185">Reference proteome</keyword>
<dbReference type="Proteomes" id="UP000310017">
    <property type="component" value="Chromosome"/>
</dbReference>
<feature type="region of interest" description="Disordered" evidence="1">
    <location>
        <begin position="24"/>
        <end position="46"/>
    </location>
</feature>
<evidence type="ECO:0000256" key="1">
    <source>
        <dbReference type="SAM" id="MobiDB-lite"/>
    </source>
</evidence>
<dbReference type="RefSeq" id="WP_138852306.1">
    <property type="nucleotide sequence ID" value="NZ_CP040710.1"/>
</dbReference>
<feature type="signal peptide" evidence="2">
    <location>
        <begin position="1"/>
        <end position="23"/>
    </location>
</feature>
<dbReference type="AlphaFoldDB" id="A0A5B7SRH8"/>
<reference evidence="3 4" key="1">
    <citation type="submission" date="2019-05" db="EMBL/GenBank/DDBJ databases">
        <title>Genome sequencing of F202Z8.</title>
        <authorList>
            <person name="Kwon Y.M."/>
        </authorList>
    </citation>
    <scope>NUCLEOTIDE SEQUENCE [LARGE SCALE GENOMIC DNA]</scope>
    <source>
        <strain evidence="3 4">F202Z8</strain>
    </source>
</reference>
<feature type="chain" id="PRO_5023058860" evidence="2">
    <location>
        <begin position="24"/>
        <end position="113"/>
    </location>
</feature>